<dbReference type="InterPro" id="IPR051045">
    <property type="entry name" value="TonB-dependent_transducer"/>
</dbReference>
<proteinExistence type="predicted"/>
<keyword evidence="4" id="KW-1185">Reference proteome</keyword>
<keyword evidence="1" id="KW-0472">Membrane</keyword>
<accession>A0A2P8DAB9</accession>
<evidence type="ECO:0000259" key="2">
    <source>
        <dbReference type="Pfam" id="PF03544"/>
    </source>
</evidence>
<dbReference type="GO" id="GO:0098797">
    <property type="term" value="C:plasma membrane protein complex"/>
    <property type="evidence" value="ECO:0007669"/>
    <property type="project" value="TreeGrafter"/>
</dbReference>
<evidence type="ECO:0000313" key="4">
    <source>
        <dbReference type="Proteomes" id="UP000240572"/>
    </source>
</evidence>
<evidence type="ECO:0000256" key="1">
    <source>
        <dbReference type="SAM" id="Phobius"/>
    </source>
</evidence>
<dbReference type="SUPFAM" id="SSF74653">
    <property type="entry name" value="TolA/TonB C-terminal domain"/>
    <property type="match status" value="1"/>
</dbReference>
<dbReference type="Proteomes" id="UP000240572">
    <property type="component" value="Unassembled WGS sequence"/>
</dbReference>
<name>A0A2P8DAB9_9BACT</name>
<feature type="domain" description="TonB C-terminal" evidence="2">
    <location>
        <begin position="81"/>
        <end position="144"/>
    </location>
</feature>
<comment type="caution">
    <text evidence="3">The sequence shown here is derived from an EMBL/GenBank/DDBJ whole genome shotgun (WGS) entry which is preliminary data.</text>
</comment>
<dbReference type="PANTHER" id="PTHR33446">
    <property type="entry name" value="PROTEIN TONB-RELATED"/>
    <property type="match status" value="1"/>
</dbReference>
<dbReference type="InterPro" id="IPR037682">
    <property type="entry name" value="TonB_C"/>
</dbReference>
<dbReference type="PROSITE" id="PS51257">
    <property type="entry name" value="PROKAR_LIPOPROTEIN"/>
    <property type="match status" value="1"/>
</dbReference>
<dbReference type="GO" id="GO:0031992">
    <property type="term" value="F:energy transducer activity"/>
    <property type="evidence" value="ECO:0007669"/>
    <property type="project" value="TreeGrafter"/>
</dbReference>
<keyword evidence="1" id="KW-0812">Transmembrane</keyword>
<evidence type="ECO:0000313" key="3">
    <source>
        <dbReference type="EMBL" id="PSK94155.1"/>
    </source>
</evidence>
<dbReference type="OrthoDB" id="9814002at2"/>
<sequence>MLPHCRKVAYNLFPAAFVMITTGCMLLQSTAVVRAQQRDTVRTPVVYTSVPYMPQPGVDPAAYLVKNIKLPKPDTGVNIATRMVTRFVVTPDGKLSDIRILKSIYPQFDQEVIRVLQHMPAWTPGKLEEGTPVPVYYTLQVSFEFR</sequence>
<dbReference type="Pfam" id="PF03544">
    <property type="entry name" value="TonB_C"/>
    <property type="match status" value="1"/>
</dbReference>
<organism evidence="3 4">
    <name type="scientific">Taibaiella chishuiensis</name>
    <dbReference type="NCBI Taxonomy" id="1434707"/>
    <lineage>
        <taxon>Bacteria</taxon>
        <taxon>Pseudomonadati</taxon>
        <taxon>Bacteroidota</taxon>
        <taxon>Chitinophagia</taxon>
        <taxon>Chitinophagales</taxon>
        <taxon>Chitinophagaceae</taxon>
        <taxon>Taibaiella</taxon>
    </lineage>
</organism>
<protein>
    <submittedName>
        <fullName evidence="3">TonB-like protein</fullName>
    </submittedName>
</protein>
<feature type="transmembrane region" description="Helical" evidence="1">
    <location>
        <begin position="12"/>
        <end position="33"/>
    </location>
</feature>
<keyword evidence="1" id="KW-1133">Transmembrane helix</keyword>
<dbReference type="Gene3D" id="3.30.1150.10">
    <property type="match status" value="1"/>
</dbReference>
<dbReference type="AlphaFoldDB" id="A0A2P8DAB9"/>
<dbReference type="PANTHER" id="PTHR33446:SF2">
    <property type="entry name" value="PROTEIN TONB"/>
    <property type="match status" value="1"/>
</dbReference>
<dbReference type="EMBL" id="PYGD01000001">
    <property type="protein sequence ID" value="PSK94155.1"/>
    <property type="molecule type" value="Genomic_DNA"/>
</dbReference>
<gene>
    <name evidence="3" type="ORF">B0I18_101306</name>
</gene>
<dbReference type="GO" id="GO:0055085">
    <property type="term" value="P:transmembrane transport"/>
    <property type="evidence" value="ECO:0007669"/>
    <property type="project" value="InterPro"/>
</dbReference>
<reference evidence="3 4" key="1">
    <citation type="submission" date="2018-03" db="EMBL/GenBank/DDBJ databases">
        <title>Genomic Encyclopedia of Type Strains, Phase III (KMG-III): the genomes of soil and plant-associated and newly described type strains.</title>
        <authorList>
            <person name="Whitman W."/>
        </authorList>
    </citation>
    <scope>NUCLEOTIDE SEQUENCE [LARGE SCALE GENOMIC DNA]</scope>
    <source>
        <strain evidence="3 4">CGMCC 1.12700</strain>
    </source>
</reference>